<sequence length="327" mass="36059">MEDNLKPSIEVDKLSKSYGDFVALDGVSFSVQPGQIVGFLGPNGAGKTTTMKILTCFMAASSGSAKVAGYDVYDESEKVREKIGYLPESVPLYEDMIVYDYLNFMAEIRGVEKSKRHGAIKRAAELTGLTHMIGREIFELSKGYRQRVGLAQAIIHEPDVVILDEPTSGLDPNQILEIRDLIKEIGREKTVIFSTHILGEVSAVCDRIILINRGKIVADGSFEELSKQVAERERGVVVRLKDLNAEKKLALKGISGVAEMVDHLGGVKLVGSDDDAIRKACLELVQNEGWELLSIDTYRPDLEEVFRALTRDDFVAPEKDDLKVAEG</sequence>
<dbReference type="PROSITE" id="PS50893">
    <property type="entry name" value="ABC_TRANSPORTER_2"/>
    <property type="match status" value="1"/>
</dbReference>
<proteinExistence type="inferred from homology"/>
<dbReference type="RefSeq" id="WP_146962473.1">
    <property type="nucleotide sequence ID" value="NZ_CP042467.1"/>
</dbReference>
<evidence type="ECO:0000313" key="7">
    <source>
        <dbReference type="Proteomes" id="UP000321595"/>
    </source>
</evidence>
<organism evidence="6 7">
    <name type="scientific">Microvenator marinus</name>
    <dbReference type="NCBI Taxonomy" id="2600177"/>
    <lineage>
        <taxon>Bacteria</taxon>
        <taxon>Deltaproteobacteria</taxon>
        <taxon>Bradymonadales</taxon>
        <taxon>Microvenatoraceae</taxon>
        <taxon>Microvenator</taxon>
    </lineage>
</organism>
<dbReference type="PANTHER" id="PTHR42711">
    <property type="entry name" value="ABC TRANSPORTER ATP-BINDING PROTEIN"/>
    <property type="match status" value="1"/>
</dbReference>
<gene>
    <name evidence="6" type="ORF">FRD01_18770</name>
</gene>
<evidence type="ECO:0000256" key="3">
    <source>
        <dbReference type="ARBA" id="ARBA00022741"/>
    </source>
</evidence>
<keyword evidence="3" id="KW-0547">Nucleotide-binding</keyword>
<evidence type="ECO:0000313" key="6">
    <source>
        <dbReference type="EMBL" id="QED29241.1"/>
    </source>
</evidence>
<dbReference type="InterPro" id="IPR050763">
    <property type="entry name" value="ABC_transporter_ATP-binding"/>
</dbReference>
<reference evidence="6 7" key="1">
    <citation type="submission" date="2019-08" db="EMBL/GenBank/DDBJ databases">
        <authorList>
            <person name="Liang Q."/>
        </authorList>
    </citation>
    <scope>NUCLEOTIDE SEQUENCE [LARGE SCALE GENOMIC DNA]</scope>
    <source>
        <strain evidence="6 7">V1718</strain>
    </source>
</reference>
<dbReference type="AlphaFoldDB" id="A0A5B8XVP1"/>
<dbReference type="Proteomes" id="UP000321595">
    <property type="component" value="Chromosome"/>
</dbReference>
<dbReference type="Gene3D" id="3.40.50.300">
    <property type="entry name" value="P-loop containing nucleotide triphosphate hydrolases"/>
    <property type="match status" value="1"/>
</dbReference>
<evidence type="ECO:0000256" key="2">
    <source>
        <dbReference type="ARBA" id="ARBA00022448"/>
    </source>
</evidence>
<feature type="domain" description="ABC transporter" evidence="5">
    <location>
        <begin position="9"/>
        <end position="238"/>
    </location>
</feature>
<dbReference type="OrthoDB" id="9809450at2"/>
<dbReference type="EMBL" id="CP042467">
    <property type="protein sequence ID" value="QED29241.1"/>
    <property type="molecule type" value="Genomic_DNA"/>
</dbReference>
<dbReference type="InterPro" id="IPR003439">
    <property type="entry name" value="ABC_transporter-like_ATP-bd"/>
</dbReference>
<dbReference type="Pfam" id="PF00005">
    <property type="entry name" value="ABC_tran"/>
    <property type="match status" value="1"/>
</dbReference>
<dbReference type="GO" id="GO:0016887">
    <property type="term" value="F:ATP hydrolysis activity"/>
    <property type="evidence" value="ECO:0007669"/>
    <property type="project" value="InterPro"/>
</dbReference>
<keyword evidence="7" id="KW-1185">Reference proteome</keyword>
<dbReference type="SUPFAM" id="SSF52540">
    <property type="entry name" value="P-loop containing nucleoside triphosphate hydrolases"/>
    <property type="match status" value="1"/>
</dbReference>
<dbReference type="GO" id="GO:0005524">
    <property type="term" value="F:ATP binding"/>
    <property type="evidence" value="ECO:0007669"/>
    <property type="project" value="UniProtKB-KW"/>
</dbReference>
<evidence type="ECO:0000256" key="1">
    <source>
        <dbReference type="ARBA" id="ARBA00005417"/>
    </source>
</evidence>
<protein>
    <submittedName>
        <fullName evidence="6">ATP-binding cassette domain-containing protein</fullName>
    </submittedName>
</protein>
<accession>A0A5B8XVP1</accession>
<evidence type="ECO:0000259" key="5">
    <source>
        <dbReference type="PROSITE" id="PS50893"/>
    </source>
</evidence>
<dbReference type="SMART" id="SM00382">
    <property type="entry name" value="AAA"/>
    <property type="match status" value="1"/>
</dbReference>
<dbReference type="InterPro" id="IPR027417">
    <property type="entry name" value="P-loop_NTPase"/>
</dbReference>
<keyword evidence="4 6" id="KW-0067">ATP-binding</keyword>
<dbReference type="PANTHER" id="PTHR42711:SF5">
    <property type="entry name" value="ABC TRANSPORTER ATP-BINDING PROTEIN NATA"/>
    <property type="match status" value="1"/>
</dbReference>
<evidence type="ECO:0000256" key="4">
    <source>
        <dbReference type="ARBA" id="ARBA00022840"/>
    </source>
</evidence>
<keyword evidence="2" id="KW-0813">Transport</keyword>
<dbReference type="CDD" id="cd03230">
    <property type="entry name" value="ABC_DR_subfamily_A"/>
    <property type="match status" value="1"/>
</dbReference>
<dbReference type="InterPro" id="IPR003593">
    <property type="entry name" value="AAA+_ATPase"/>
</dbReference>
<dbReference type="KEGG" id="bbae:FRD01_18770"/>
<comment type="similarity">
    <text evidence="1">Belongs to the ABC transporter superfamily.</text>
</comment>
<name>A0A5B8XVP1_9DELT</name>